<feature type="domain" description="SbsA Ig-like" evidence="2">
    <location>
        <begin position="33"/>
        <end position="135"/>
    </location>
</feature>
<evidence type="ECO:0000259" key="2">
    <source>
        <dbReference type="Pfam" id="PF13205"/>
    </source>
</evidence>
<organism evidence="3">
    <name type="scientific">hydrothermal vent metagenome</name>
    <dbReference type="NCBI Taxonomy" id="652676"/>
    <lineage>
        <taxon>unclassified sequences</taxon>
        <taxon>metagenomes</taxon>
        <taxon>ecological metagenomes</taxon>
    </lineage>
</organism>
<proteinExistence type="predicted"/>
<keyword evidence="1" id="KW-0732">Signal</keyword>
<reference evidence="3" key="1">
    <citation type="submission" date="2018-06" db="EMBL/GenBank/DDBJ databases">
        <authorList>
            <person name="Zhirakovskaya E."/>
        </authorList>
    </citation>
    <scope>NUCLEOTIDE SEQUENCE</scope>
</reference>
<evidence type="ECO:0000256" key="1">
    <source>
        <dbReference type="ARBA" id="ARBA00022729"/>
    </source>
</evidence>
<protein>
    <recommendedName>
        <fullName evidence="2">SbsA Ig-like domain-containing protein</fullName>
    </recommendedName>
</protein>
<gene>
    <name evidence="3" type="ORF">MNBD_BACTEROID02-1500</name>
</gene>
<dbReference type="Pfam" id="PF13205">
    <property type="entry name" value="Big_5"/>
    <property type="match status" value="1"/>
</dbReference>
<dbReference type="InterPro" id="IPR032812">
    <property type="entry name" value="SbsA_Ig"/>
</dbReference>
<accession>A0A3B0RD27</accession>
<name>A0A3B0RD27_9ZZZZ</name>
<dbReference type="AlphaFoldDB" id="A0A3B0RD27"/>
<sequence>MRIRLSNFIFIVVISLVISNCANRGTPSGGEKDITPPVIIKSEPENYSINFKTNVIKIYFDEYIKVKDLQKQLIISPPMDPEPEITPLGSASKYITIKITDTLLPNTTYAFNFGESIVDNNESNPYPYYRYVFSTGDYIDSLSVNGYITDALNRKPDEYVSVLLYEIDSIFTDSIIYKEKPKYITNTLDSTTTFKLENLKAGEYLMIALKDENSNYTFQQKTDKIGFLKEFITVPTDSVYEIKLFNEVIDFKATRPKLISGNKIAFGYEGDAEKMKIELLSQVPENYRSVITKDSEKDSLNYWYQPDIKVDSLLFKVTNINFIDTLTVKIKDQTKDSLLLKPIQSRALKLAEDFELQANIPFQNIDDNKVNILDKDSVNIAFTTDLDTFKNVYKFSFDKTEENSYKIQMLPETFTDFFGNKNDTLNYTVRTKALSDYGDIRVTLRNATYPVILQLVSQQDIVEAEKFHNSNTPIDFLSITPGKYYLRVIFDTNGNKKYDAGNYLKKQQPERVSYFPELLDIRAYSEQVYEFILK</sequence>
<evidence type="ECO:0000313" key="3">
    <source>
        <dbReference type="EMBL" id="VAV85938.1"/>
    </source>
</evidence>
<dbReference type="EMBL" id="UOEB01000262">
    <property type="protein sequence ID" value="VAV85938.1"/>
    <property type="molecule type" value="Genomic_DNA"/>
</dbReference>